<gene>
    <name evidence="1" type="ORF">LIER_28177</name>
</gene>
<dbReference type="Proteomes" id="UP001454036">
    <property type="component" value="Unassembled WGS sequence"/>
</dbReference>
<proteinExistence type="predicted"/>
<accession>A0AAV3RHP1</accession>
<dbReference type="AlphaFoldDB" id="A0AAV3RHP1"/>
<comment type="caution">
    <text evidence="1">The sequence shown here is derived from an EMBL/GenBank/DDBJ whole genome shotgun (WGS) entry which is preliminary data.</text>
</comment>
<name>A0AAV3RHP1_LITER</name>
<dbReference type="EMBL" id="BAABME010009289">
    <property type="protein sequence ID" value="GAA0174886.1"/>
    <property type="molecule type" value="Genomic_DNA"/>
</dbReference>
<keyword evidence="2" id="KW-1185">Reference proteome</keyword>
<sequence length="111" mass="12771">MGSNSKFKKATVPTCLKWDCDVYAKLQDIKKLVGYGCGISAGVVFVDPNHDEKNVDEYIEYRRGQINLFKGCLKSLLRRKEENDEVVVANKKEEVMVRKIFGRQQKKKKIS</sequence>
<organism evidence="1 2">
    <name type="scientific">Lithospermum erythrorhizon</name>
    <name type="common">Purple gromwell</name>
    <name type="synonym">Lithospermum officinale var. erythrorhizon</name>
    <dbReference type="NCBI Taxonomy" id="34254"/>
    <lineage>
        <taxon>Eukaryota</taxon>
        <taxon>Viridiplantae</taxon>
        <taxon>Streptophyta</taxon>
        <taxon>Embryophyta</taxon>
        <taxon>Tracheophyta</taxon>
        <taxon>Spermatophyta</taxon>
        <taxon>Magnoliopsida</taxon>
        <taxon>eudicotyledons</taxon>
        <taxon>Gunneridae</taxon>
        <taxon>Pentapetalae</taxon>
        <taxon>asterids</taxon>
        <taxon>lamiids</taxon>
        <taxon>Boraginales</taxon>
        <taxon>Boraginaceae</taxon>
        <taxon>Boraginoideae</taxon>
        <taxon>Lithospermeae</taxon>
        <taxon>Lithospermum</taxon>
    </lineage>
</organism>
<evidence type="ECO:0000313" key="1">
    <source>
        <dbReference type="EMBL" id="GAA0174886.1"/>
    </source>
</evidence>
<evidence type="ECO:0000313" key="2">
    <source>
        <dbReference type="Proteomes" id="UP001454036"/>
    </source>
</evidence>
<protein>
    <submittedName>
        <fullName evidence="1">Uncharacterized protein</fullName>
    </submittedName>
</protein>
<reference evidence="1 2" key="1">
    <citation type="submission" date="2024-01" db="EMBL/GenBank/DDBJ databases">
        <title>The complete chloroplast genome sequence of Lithospermum erythrorhizon: insights into the phylogenetic relationship among Boraginaceae species and the maternal lineages of purple gromwells.</title>
        <authorList>
            <person name="Okada T."/>
            <person name="Watanabe K."/>
        </authorList>
    </citation>
    <scope>NUCLEOTIDE SEQUENCE [LARGE SCALE GENOMIC DNA]</scope>
</reference>